<dbReference type="PANTHER" id="PTHR13313:SF0">
    <property type="entry name" value="CYTOCHROME C OXIDASE SUBUNIT 7C, MITOCHONDRIAL"/>
    <property type="match status" value="1"/>
</dbReference>
<organism evidence="11 12">
    <name type="scientific">Vanrija pseudolonga</name>
    <dbReference type="NCBI Taxonomy" id="143232"/>
    <lineage>
        <taxon>Eukaryota</taxon>
        <taxon>Fungi</taxon>
        <taxon>Dikarya</taxon>
        <taxon>Basidiomycota</taxon>
        <taxon>Agaricomycotina</taxon>
        <taxon>Tremellomycetes</taxon>
        <taxon>Trichosporonales</taxon>
        <taxon>Trichosporonaceae</taxon>
        <taxon>Vanrija</taxon>
    </lineage>
</organism>
<proteinExistence type="inferred from homology"/>
<sequence length="79" mass="8860">MSMIIRTQALRAAARNVARPQQQVRALHVENTVDHVLPTSVRNKAWFATKFVVYAATGFGLPFFSVWYHNKKAANGGVF</sequence>
<keyword evidence="6 10" id="KW-0809">Transit peptide</keyword>
<protein>
    <recommendedName>
        <fullName evidence="10">Cytochrome c oxidase subunit 8, mitochondrial</fullName>
    </recommendedName>
    <alternativeName>
        <fullName evidence="10">Cytochrome c oxidase polypeptide VIII</fullName>
    </alternativeName>
</protein>
<dbReference type="Proteomes" id="UP000827549">
    <property type="component" value="Chromosome 4"/>
</dbReference>
<dbReference type="Gene3D" id="4.10.49.10">
    <property type="entry name" value="Cytochrome c oxidase subunit VIIc"/>
    <property type="match status" value="1"/>
</dbReference>
<evidence type="ECO:0000256" key="9">
    <source>
        <dbReference type="ARBA" id="ARBA00023136"/>
    </source>
</evidence>
<dbReference type="EMBL" id="CP086717">
    <property type="protein sequence ID" value="WOO83039.1"/>
    <property type="molecule type" value="Genomic_DNA"/>
</dbReference>
<reference evidence="11" key="1">
    <citation type="submission" date="2023-10" db="EMBL/GenBank/DDBJ databases">
        <authorList>
            <person name="Noh H."/>
        </authorList>
    </citation>
    <scope>NUCLEOTIDE SEQUENCE</scope>
    <source>
        <strain evidence="11">DUCC4014</strain>
    </source>
</reference>
<dbReference type="InterPro" id="IPR036636">
    <property type="entry name" value="COX7C/Cox8_sf"/>
</dbReference>
<comment type="function">
    <text evidence="10">Component of the cytochrome c oxidase, the last enzyme in the mitochondrial electron transport chain which drives oxidative phosphorylation. The respiratory chain contains 3 multisubunit complexes succinate dehydrogenase (complex II, CII), ubiquinol-cytochrome c oxidoreductase (cytochrome b-c1 complex, complex III, CIII) and cytochrome c oxidase (complex IV, CIV), that cooperate to transfer electrons derived from NADH and succinate to molecular oxygen, creating an electrochemical gradient over the inner membrane that drives transmembrane transport and the ATP synthase. Cytochrome c oxidase is the component of the respiratory chain that catalyzes the reduction of oxygen to water. Electrons originating from reduced cytochrome c in the intermembrane space (IMS) are transferred via the dinuclear copper A center (CU(A)) of subunit 2 and heme A of subunit 1 to the active site in subunit 1, a binuclear center (BNC) formed by heme A3 and copper B (CU(B)). The BNC reduces molecular oxygen to 2 water molecules using 4 electrons from cytochrome c in the IMS and 4 protons from the mitochondrial matrix.</text>
</comment>
<dbReference type="GO" id="GO:0005743">
    <property type="term" value="C:mitochondrial inner membrane"/>
    <property type="evidence" value="ECO:0007669"/>
    <property type="project" value="UniProtKB-SubCell"/>
</dbReference>
<name>A0AAF1BND7_9TREE</name>
<dbReference type="GO" id="GO:0045277">
    <property type="term" value="C:respiratory chain complex IV"/>
    <property type="evidence" value="ECO:0007669"/>
    <property type="project" value="UniProtKB-UniRule"/>
</dbReference>
<evidence type="ECO:0000256" key="2">
    <source>
        <dbReference type="ARBA" id="ARBA00004673"/>
    </source>
</evidence>
<gene>
    <name evidence="11" type="ORF">LOC62_04G006518</name>
</gene>
<evidence type="ECO:0000313" key="12">
    <source>
        <dbReference type="Proteomes" id="UP000827549"/>
    </source>
</evidence>
<dbReference type="AlphaFoldDB" id="A0AAF1BND7"/>
<keyword evidence="12" id="KW-1185">Reference proteome</keyword>
<keyword evidence="8 10" id="KW-0496">Mitochondrion</keyword>
<keyword evidence="9 10" id="KW-0472">Membrane</keyword>
<keyword evidence="7 10" id="KW-1133">Transmembrane helix</keyword>
<comment type="pathway">
    <text evidence="2 10">Energy metabolism; oxidative phosphorylation.</text>
</comment>
<comment type="subunit">
    <text evidence="10">Component of the cytochrome c oxidase (complex IV, CIV), a multisubunit enzyme composed of a catalytic core of 3 subunits and several supernumerary subunits. The complex exists as a monomer or a dimer and forms supercomplexes (SCs) in the inner mitochondrial membrane with ubiquinol-cytochrome c oxidoreductase (cytochrome b-c1 complex, complex III, CIII).</text>
</comment>
<dbReference type="GeneID" id="87809740"/>
<keyword evidence="5 10" id="KW-0999">Mitochondrion inner membrane</keyword>
<dbReference type="Pfam" id="PF02935">
    <property type="entry name" value="COX7C"/>
    <property type="match status" value="1"/>
</dbReference>
<keyword evidence="4 10" id="KW-0812">Transmembrane</keyword>
<evidence type="ECO:0000256" key="7">
    <source>
        <dbReference type="ARBA" id="ARBA00022989"/>
    </source>
</evidence>
<dbReference type="GO" id="GO:0006123">
    <property type="term" value="P:mitochondrial electron transport, cytochrome c to oxygen"/>
    <property type="evidence" value="ECO:0007669"/>
    <property type="project" value="UniProtKB-UniRule"/>
</dbReference>
<feature type="transmembrane region" description="Helical" evidence="10">
    <location>
        <begin position="51"/>
        <end position="69"/>
    </location>
</feature>
<dbReference type="PANTHER" id="PTHR13313">
    <property type="entry name" value="CYTOCHROME C OXIDASE SUBUNIT VIIC"/>
    <property type="match status" value="1"/>
</dbReference>
<comment type="similarity">
    <text evidence="3 10">Belongs to the cytochrome c oxidase VIIc family.</text>
</comment>
<comment type="subcellular location">
    <subcellularLocation>
        <location evidence="1 10">Mitochondrion inner membrane</location>
        <topology evidence="1 10">Single-pass membrane protein</topology>
    </subcellularLocation>
</comment>
<evidence type="ECO:0000256" key="10">
    <source>
        <dbReference type="RuleBase" id="RU368123"/>
    </source>
</evidence>
<evidence type="ECO:0000256" key="6">
    <source>
        <dbReference type="ARBA" id="ARBA00022946"/>
    </source>
</evidence>
<evidence type="ECO:0000256" key="4">
    <source>
        <dbReference type="ARBA" id="ARBA00022692"/>
    </source>
</evidence>
<evidence type="ECO:0000256" key="5">
    <source>
        <dbReference type="ARBA" id="ARBA00022792"/>
    </source>
</evidence>
<dbReference type="InterPro" id="IPR004202">
    <property type="entry name" value="COX7C/Cox8"/>
</dbReference>
<evidence type="ECO:0000256" key="3">
    <source>
        <dbReference type="ARBA" id="ARBA00010514"/>
    </source>
</evidence>
<dbReference type="SUPFAM" id="SSF81427">
    <property type="entry name" value="Mitochondrial cytochrome c oxidase subunit VIIc (aka VIIIa)"/>
    <property type="match status" value="1"/>
</dbReference>
<evidence type="ECO:0000256" key="8">
    <source>
        <dbReference type="ARBA" id="ARBA00023128"/>
    </source>
</evidence>
<dbReference type="RefSeq" id="XP_062629071.1">
    <property type="nucleotide sequence ID" value="XM_062773087.1"/>
</dbReference>
<accession>A0AAF1BND7</accession>
<evidence type="ECO:0000256" key="1">
    <source>
        <dbReference type="ARBA" id="ARBA00004434"/>
    </source>
</evidence>
<evidence type="ECO:0000313" key="11">
    <source>
        <dbReference type="EMBL" id="WOO83039.1"/>
    </source>
</evidence>